<organism evidence="2 3">
    <name type="scientific">Sphaerobolus stellatus (strain SS14)</name>
    <dbReference type="NCBI Taxonomy" id="990650"/>
    <lineage>
        <taxon>Eukaryota</taxon>
        <taxon>Fungi</taxon>
        <taxon>Dikarya</taxon>
        <taxon>Basidiomycota</taxon>
        <taxon>Agaricomycotina</taxon>
        <taxon>Agaricomycetes</taxon>
        <taxon>Phallomycetidae</taxon>
        <taxon>Geastrales</taxon>
        <taxon>Sphaerobolaceae</taxon>
        <taxon>Sphaerobolus</taxon>
    </lineage>
</organism>
<protein>
    <submittedName>
        <fullName evidence="2">Uncharacterized protein</fullName>
    </submittedName>
</protein>
<name>A0A0C9UM22_SPHS4</name>
<gene>
    <name evidence="2" type="ORF">M422DRAFT_252607</name>
</gene>
<dbReference type="AlphaFoldDB" id="A0A0C9UM22"/>
<keyword evidence="3" id="KW-1185">Reference proteome</keyword>
<dbReference type="HOGENOM" id="CLU_1817044_0_0_1"/>
<proteinExistence type="predicted"/>
<accession>A0A0C9UM22</accession>
<feature type="compositionally biased region" description="Basic residues" evidence="1">
    <location>
        <begin position="115"/>
        <end position="124"/>
    </location>
</feature>
<feature type="compositionally biased region" description="Basic and acidic residues" evidence="1">
    <location>
        <begin position="125"/>
        <end position="135"/>
    </location>
</feature>
<feature type="region of interest" description="Disordered" evidence="1">
    <location>
        <begin position="64"/>
        <end position="142"/>
    </location>
</feature>
<feature type="region of interest" description="Disordered" evidence="1">
    <location>
        <begin position="1"/>
        <end position="34"/>
    </location>
</feature>
<feature type="compositionally biased region" description="Polar residues" evidence="1">
    <location>
        <begin position="1"/>
        <end position="16"/>
    </location>
</feature>
<dbReference type="Proteomes" id="UP000054279">
    <property type="component" value="Unassembled WGS sequence"/>
</dbReference>
<reference evidence="2 3" key="1">
    <citation type="submission" date="2014-06" db="EMBL/GenBank/DDBJ databases">
        <title>Evolutionary Origins and Diversification of the Mycorrhizal Mutualists.</title>
        <authorList>
            <consortium name="DOE Joint Genome Institute"/>
            <consortium name="Mycorrhizal Genomics Consortium"/>
            <person name="Kohler A."/>
            <person name="Kuo A."/>
            <person name="Nagy L.G."/>
            <person name="Floudas D."/>
            <person name="Copeland A."/>
            <person name="Barry K.W."/>
            <person name="Cichocki N."/>
            <person name="Veneault-Fourrey C."/>
            <person name="LaButti K."/>
            <person name="Lindquist E.A."/>
            <person name="Lipzen A."/>
            <person name="Lundell T."/>
            <person name="Morin E."/>
            <person name="Murat C."/>
            <person name="Riley R."/>
            <person name="Ohm R."/>
            <person name="Sun H."/>
            <person name="Tunlid A."/>
            <person name="Henrissat B."/>
            <person name="Grigoriev I.V."/>
            <person name="Hibbett D.S."/>
            <person name="Martin F."/>
        </authorList>
    </citation>
    <scope>NUCLEOTIDE SEQUENCE [LARGE SCALE GENOMIC DNA]</scope>
    <source>
        <strain evidence="2 3">SS14</strain>
    </source>
</reference>
<dbReference type="EMBL" id="KN837119">
    <property type="protein sequence ID" value="KIJ44113.1"/>
    <property type="molecule type" value="Genomic_DNA"/>
</dbReference>
<evidence type="ECO:0000256" key="1">
    <source>
        <dbReference type="SAM" id="MobiDB-lite"/>
    </source>
</evidence>
<sequence length="142" mass="15906">MKSTSNPFKSDLTLKSTKPLMNISEDPRPFISDDAMETDEDLGRKVTFGNNPIIAAPFTTHAEVISPQPDTALSGSITNMPEPEPLPPTEFRQTDDISFTQPFSEDKEVPMPKAPPKKKKTKFKKEKEPAKKHDEIDDIFGF</sequence>
<evidence type="ECO:0000313" key="2">
    <source>
        <dbReference type="EMBL" id="KIJ44113.1"/>
    </source>
</evidence>
<feature type="compositionally biased region" description="Polar residues" evidence="1">
    <location>
        <begin position="68"/>
        <end position="79"/>
    </location>
</feature>
<evidence type="ECO:0000313" key="3">
    <source>
        <dbReference type="Proteomes" id="UP000054279"/>
    </source>
</evidence>